<sequence length="44" mass="5081">MSRHFTEEEAVLRIGEVCEVSGRAVTILVDKNKNLSDLFIREKF</sequence>
<proteinExistence type="predicted"/>
<dbReference type="AlphaFoldDB" id="A0A377AVB6"/>
<gene>
    <name evidence="1" type="ORF">NCTC9962_02286</name>
</gene>
<evidence type="ECO:0000313" key="2">
    <source>
        <dbReference type="Proteomes" id="UP000254052"/>
    </source>
</evidence>
<evidence type="ECO:0000313" key="1">
    <source>
        <dbReference type="EMBL" id="STL37298.1"/>
    </source>
</evidence>
<accession>A0A377AVB6</accession>
<dbReference type="EMBL" id="UGED01000006">
    <property type="protein sequence ID" value="STL37298.1"/>
    <property type="molecule type" value="Genomic_DNA"/>
</dbReference>
<protein>
    <submittedName>
        <fullName evidence="1">Uncharacterized protein</fullName>
    </submittedName>
</protein>
<name>A0A377AVB6_ECOLX</name>
<organism evidence="1 2">
    <name type="scientific">Escherichia coli</name>
    <dbReference type="NCBI Taxonomy" id="562"/>
    <lineage>
        <taxon>Bacteria</taxon>
        <taxon>Pseudomonadati</taxon>
        <taxon>Pseudomonadota</taxon>
        <taxon>Gammaproteobacteria</taxon>
        <taxon>Enterobacterales</taxon>
        <taxon>Enterobacteriaceae</taxon>
        <taxon>Escherichia</taxon>
    </lineage>
</organism>
<dbReference type="Proteomes" id="UP000254052">
    <property type="component" value="Unassembled WGS sequence"/>
</dbReference>
<reference evidence="1 2" key="1">
    <citation type="submission" date="2018-06" db="EMBL/GenBank/DDBJ databases">
        <authorList>
            <consortium name="Pathogen Informatics"/>
            <person name="Doyle S."/>
        </authorList>
    </citation>
    <scope>NUCLEOTIDE SEQUENCE [LARGE SCALE GENOMIC DNA]</scope>
    <source>
        <strain evidence="1 2">NCTC9962</strain>
    </source>
</reference>